<protein>
    <submittedName>
        <fullName evidence="2">Reactive intermediate/imine deaminase</fullName>
    </submittedName>
</protein>
<accession>A0A839QU00</accession>
<dbReference type="FunFam" id="3.30.1330.40:FF:000001">
    <property type="entry name" value="L-PSP family endoribonuclease"/>
    <property type="match status" value="1"/>
</dbReference>
<dbReference type="InterPro" id="IPR035959">
    <property type="entry name" value="RutC-like_sf"/>
</dbReference>
<proteinExistence type="inferred from homology"/>
<evidence type="ECO:0000256" key="1">
    <source>
        <dbReference type="ARBA" id="ARBA00010552"/>
    </source>
</evidence>
<comment type="similarity">
    <text evidence="1">Belongs to the RutC family.</text>
</comment>
<dbReference type="GO" id="GO:0019239">
    <property type="term" value="F:deaminase activity"/>
    <property type="evidence" value="ECO:0007669"/>
    <property type="project" value="TreeGrafter"/>
</dbReference>
<dbReference type="NCBIfam" id="TIGR00004">
    <property type="entry name" value="Rid family detoxifying hydrolase"/>
    <property type="match status" value="1"/>
</dbReference>
<dbReference type="Gene3D" id="3.30.1330.40">
    <property type="entry name" value="RutC-like"/>
    <property type="match status" value="1"/>
</dbReference>
<organism evidence="2 3">
    <name type="scientific">Helcobacillus massiliensis</name>
    <dbReference type="NCBI Taxonomy" id="521392"/>
    <lineage>
        <taxon>Bacteria</taxon>
        <taxon>Bacillati</taxon>
        <taxon>Actinomycetota</taxon>
        <taxon>Actinomycetes</taxon>
        <taxon>Micrococcales</taxon>
        <taxon>Dermabacteraceae</taxon>
        <taxon>Helcobacillus</taxon>
    </lineage>
</organism>
<dbReference type="SUPFAM" id="SSF55298">
    <property type="entry name" value="YjgF-like"/>
    <property type="match status" value="1"/>
</dbReference>
<dbReference type="Proteomes" id="UP000568050">
    <property type="component" value="Unassembled WGS sequence"/>
</dbReference>
<dbReference type="Pfam" id="PF01042">
    <property type="entry name" value="Ribonuc_L-PSP"/>
    <property type="match status" value="1"/>
</dbReference>
<evidence type="ECO:0000313" key="2">
    <source>
        <dbReference type="EMBL" id="MBB3023943.1"/>
    </source>
</evidence>
<gene>
    <name evidence="2" type="ORF">FHX50_002250</name>
</gene>
<dbReference type="AlphaFoldDB" id="A0A839QU00"/>
<dbReference type="PANTHER" id="PTHR11803">
    <property type="entry name" value="2-IMINOBUTANOATE/2-IMINOPROPANOATE DEAMINASE RIDA"/>
    <property type="match status" value="1"/>
</dbReference>
<keyword evidence="3" id="KW-1185">Reference proteome</keyword>
<reference evidence="2 3" key="1">
    <citation type="submission" date="2020-08" db="EMBL/GenBank/DDBJ databases">
        <title>Sequencing the genomes of 1000 actinobacteria strains.</title>
        <authorList>
            <person name="Klenk H.-P."/>
        </authorList>
    </citation>
    <scope>NUCLEOTIDE SEQUENCE [LARGE SCALE GENOMIC DNA]</scope>
    <source>
        <strain evidence="2 3">DSM 23040</strain>
    </source>
</reference>
<dbReference type="CDD" id="cd00448">
    <property type="entry name" value="YjgF_YER057c_UK114_family"/>
    <property type="match status" value="1"/>
</dbReference>
<comment type="caution">
    <text evidence="2">The sequence shown here is derived from an EMBL/GenBank/DDBJ whole genome shotgun (WGS) entry which is preliminary data.</text>
</comment>
<dbReference type="PANTHER" id="PTHR11803:SF39">
    <property type="entry name" value="2-IMINOBUTANOATE_2-IMINOPROPANOATE DEAMINASE"/>
    <property type="match status" value="1"/>
</dbReference>
<dbReference type="InterPro" id="IPR006175">
    <property type="entry name" value="YjgF/YER057c/UK114"/>
</dbReference>
<sequence>MTQKQELHTDREPAPLGAYSQGIVSGDLVFTAGCGPINVDTGTMPDGIGPQTEQTLKNVEAILAEAGCTLDDALKVTVHLADLDDFAEFDAAYAPFFTEPRPVRTTVGSALLGGILVEIDVIARRRG</sequence>
<dbReference type="InterPro" id="IPR006056">
    <property type="entry name" value="RidA"/>
</dbReference>
<dbReference type="RefSeq" id="WP_183377241.1">
    <property type="nucleotide sequence ID" value="NZ_CBCSFZ010000073.1"/>
</dbReference>
<dbReference type="EMBL" id="JACHWP010000018">
    <property type="protein sequence ID" value="MBB3023943.1"/>
    <property type="molecule type" value="Genomic_DNA"/>
</dbReference>
<evidence type="ECO:0000313" key="3">
    <source>
        <dbReference type="Proteomes" id="UP000568050"/>
    </source>
</evidence>
<dbReference type="GO" id="GO:0005829">
    <property type="term" value="C:cytosol"/>
    <property type="evidence" value="ECO:0007669"/>
    <property type="project" value="TreeGrafter"/>
</dbReference>
<name>A0A839QU00_9MICO</name>